<evidence type="ECO:0000256" key="2">
    <source>
        <dbReference type="ARBA" id="ARBA00022723"/>
    </source>
</evidence>
<keyword evidence="1 5" id="KW-0808">Transferase</keyword>
<protein>
    <recommendedName>
        <fullName evidence="5">NAD-dependent protein deacylase</fullName>
        <ecNumber evidence="5">2.3.1.-</ecNumber>
    </recommendedName>
    <alternativeName>
        <fullName evidence="5">Regulatory protein SIR2 homolog</fullName>
    </alternativeName>
</protein>
<dbReference type="PROSITE" id="PS50305">
    <property type="entry name" value="SIRTUIN"/>
    <property type="match status" value="1"/>
</dbReference>
<evidence type="ECO:0000256" key="3">
    <source>
        <dbReference type="ARBA" id="ARBA00022833"/>
    </source>
</evidence>
<feature type="binding site" evidence="5 6">
    <location>
        <position position="205"/>
    </location>
    <ligand>
        <name>Zn(2+)</name>
        <dbReference type="ChEBI" id="CHEBI:29105"/>
    </ligand>
</feature>
<feature type="binding site" evidence="5">
    <location>
        <begin position="179"/>
        <end position="182"/>
    </location>
    <ligand>
        <name>NAD(+)</name>
        <dbReference type="ChEBI" id="CHEBI:57540"/>
    </ligand>
</feature>
<dbReference type="GO" id="GO:0008270">
    <property type="term" value="F:zinc ion binding"/>
    <property type="evidence" value="ECO:0007669"/>
    <property type="project" value="UniProtKB-UniRule"/>
</dbReference>
<comment type="cofactor">
    <cofactor evidence="5">
        <name>Zn(2+)</name>
        <dbReference type="ChEBI" id="CHEBI:29105"/>
    </cofactor>
    <text evidence="5">Binds 1 zinc ion per subunit.</text>
</comment>
<evidence type="ECO:0000313" key="8">
    <source>
        <dbReference type="EMBL" id="KAK3603286.1"/>
    </source>
</evidence>
<feature type="binding site" evidence="5 6">
    <location>
        <position position="256"/>
    </location>
    <ligand>
        <name>Zn(2+)</name>
        <dbReference type="ChEBI" id="CHEBI:29105"/>
    </ligand>
</feature>
<evidence type="ECO:0000256" key="5">
    <source>
        <dbReference type="HAMAP-Rule" id="MF_03161"/>
    </source>
</evidence>
<comment type="caution">
    <text evidence="8">The sequence shown here is derived from an EMBL/GenBank/DDBJ whole genome shotgun (WGS) entry which is preliminary data.</text>
</comment>
<name>A0AAE0W6H5_9BIVA</name>
<comment type="subcellular location">
    <subcellularLocation>
        <location evidence="5">Mitochondrion matrix</location>
    </subcellularLocation>
</comment>
<dbReference type="GO" id="GO:0005759">
    <property type="term" value="C:mitochondrial matrix"/>
    <property type="evidence" value="ECO:0007669"/>
    <property type="project" value="UniProtKB-SubCell"/>
</dbReference>
<feature type="binding site" evidence="5">
    <location>
        <begin position="322"/>
        <end position="324"/>
    </location>
    <ligand>
        <name>NAD(+)</name>
        <dbReference type="ChEBI" id="CHEBI:57540"/>
    </ligand>
</feature>
<feature type="active site" description="Proton acceptor" evidence="5 6">
    <location>
        <position position="197"/>
    </location>
</feature>
<comment type="similarity">
    <text evidence="5">Belongs to the sirtuin family. Class II subfamily.</text>
</comment>
<accession>A0AAE0W6H5</accession>
<dbReference type="SUPFAM" id="SSF52467">
    <property type="entry name" value="DHS-like NAD/FAD-binding domain"/>
    <property type="match status" value="1"/>
</dbReference>
<keyword evidence="9" id="KW-1185">Reference proteome</keyword>
<comment type="catalytic activity">
    <reaction evidence="5">
        <text>N(6)-acetyl-L-lysyl-[protein] + NAD(+) + H2O = 2''-O-acetyl-ADP-D-ribose + nicotinamide + L-lysyl-[protein]</text>
        <dbReference type="Rhea" id="RHEA:43636"/>
        <dbReference type="Rhea" id="RHEA-COMP:9752"/>
        <dbReference type="Rhea" id="RHEA-COMP:10731"/>
        <dbReference type="ChEBI" id="CHEBI:15377"/>
        <dbReference type="ChEBI" id="CHEBI:17154"/>
        <dbReference type="ChEBI" id="CHEBI:29969"/>
        <dbReference type="ChEBI" id="CHEBI:57540"/>
        <dbReference type="ChEBI" id="CHEBI:61930"/>
        <dbReference type="ChEBI" id="CHEBI:83767"/>
        <dbReference type="EC" id="2.3.1.286"/>
    </reaction>
</comment>
<feature type="binding site" evidence="5">
    <location>
        <position position="340"/>
    </location>
    <ligand>
        <name>NAD(+)</name>
        <dbReference type="ChEBI" id="CHEBI:57540"/>
    </ligand>
</feature>
<dbReference type="GO" id="GO:0070403">
    <property type="term" value="F:NAD+ binding"/>
    <property type="evidence" value="ECO:0007669"/>
    <property type="project" value="UniProtKB-UniRule"/>
</dbReference>
<dbReference type="InterPro" id="IPR026590">
    <property type="entry name" value="Ssirtuin_cat_dom"/>
</dbReference>
<dbReference type="PANTHER" id="PTHR11085">
    <property type="entry name" value="NAD-DEPENDENT PROTEIN DEACYLASE SIRTUIN-5, MITOCHONDRIAL-RELATED"/>
    <property type="match status" value="1"/>
</dbReference>
<evidence type="ECO:0000256" key="4">
    <source>
        <dbReference type="ARBA" id="ARBA00023027"/>
    </source>
</evidence>
<dbReference type="HAMAP" id="MF_01967">
    <property type="entry name" value="Sirtuin_ClassII"/>
    <property type="match status" value="1"/>
</dbReference>
<dbReference type="Gene3D" id="3.30.1600.10">
    <property type="entry name" value="SIR2/SIRT2 'Small Domain"/>
    <property type="match status" value="1"/>
</dbReference>
<reference evidence="8" key="3">
    <citation type="submission" date="2023-05" db="EMBL/GenBank/DDBJ databases">
        <authorList>
            <person name="Smith C.H."/>
        </authorList>
    </citation>
    <scope>NUCLEOTIDE SEQUENCE</scope>
    <source>
        <strain evidence="8">CHS0354</strain>
        <tissue evidence="8">Mantle</tissue>
    </source>
</reference>
<reference evidence="8" key="2">
    <citation type="journal article" date="2021" name="Genome Biol. Evol.">
        <title>Developing a high-quality reference genome for a parasitic bivalve with doubly uniparental inheritance (Bivalvia: Unionida).</title>
        <authorList>
            <person name="Smith C.H."/>
        </authorList>
    </citation>
    <scope>NUCLEOTIDE SEQUENCE</scope>
    <source>
        <strain evidence="8">CHS0354</strain>
        <tissue evidence="8">Mantle</tissue>
    </source>
</reference>
<dbReference type="InterPro" id="IPR003000">
    <property type="entry name" value="Sirtuin"/>
</dbReference>
<feature type="binding site" evidence="5 6">
    <location>
        <position position="259"/>
    </location>
    <ligand>
        <name>Zn(2+)</name>
        <dbReference type="ChEBI" id="CHEBI:29105"/>
    </ligand>
</feature>
<keyword evidence="3 5" id="KW-0862">Zinc</keyword>
<dbReference type="NCBIfam" id="NF003738">
    <property type="entry name" value="PRK05333.1"/>
    <property type="match status" value="1"/>
</dbReference>
<proteinExistence type="inferred from homology"/>
<evidence type="ECO:0000256" key="6">
    <source>
        <dbReference type="PROSITE-ProRule" id="PRU00236"/>
    </source>
</evidence>
<dbReference type="InterPro" id="IPR050134">
    <property type="entry name" value="NAD-dep_sirtuin_deacylases"/>
</dbReference>
<dbReference type="CDD" id="cd01409">
    <property type="entry name" value="SIRT4"/>
    <property type="match status" value="1"/>
</dbReference>
<gene>
    <name evidence="8" type="ORF">CHS0354_007614</name>
</gene>
<evidence type="ECO:0000256" key="1">
    <source>
        <dbReference type="ARBA" id="ARBA00022679"/>
    </source>
</evidence>
<dbReference type="EC" id="2.3.1.-" evidence="5"/>
<dbReference type="Gene3D" id="3.40.50.1220">
    <property type="entry name" value="TPP-binding domain"/>
    <property type="match status" value="1"/>
</dbReference>
<keyword evidence="5" id="KW-0496">Mitochondrion</keyword>
<feature type="binding site" evidence="5">
    <location>
        <begin position="98"/>
        <end position="118"/>
    </location>
    <ligand>
        <name>NAD(+)</name>
        <dbReference type="ChEBI" id="CHEBI:57540"/>
    </ligand>
</feature>
<feature type="binding site" evidence="5 6">
    <location>
        <position position="208"/>
    </location>
    <ligand>
        <name>Zn(2+)</name>
        <dbReference type="ChEBI" id="CHEBI:29105"/>
    </ligand>
</feature>
<dbReference type="PANTHER" id="PTHR11085:SF10">
    <property type="entry name" value="NAD-DEPENDENT PROTEIN DEACYLASE SIRTUIN-5, MITOCHONDRIAL-RELATED"/>
    <property type="match status" value="1"/>
</dbReference>
<comment type="function">
    <text evidence="5">NAD-dependent protein deacylase. Catalyzes the NAD-dependent hydrolysis of acyl groups from lysine residues.</text>
</comment>
<feature type="domain" description="Deacetylase sirtuin-type" evidence="7">
    <location>
        <begin position="73"/>
        <end position="350"/>
    </location>
</feature>
<dbReference type="EMBL" id="JAEAOA010000519">
    <property type="protein sequence ID" value="KAK3603286.1"/>
    <property type="molecule type" value="Genomic_DNA"/>
</dbReference>
<evidence type="ECO:0000313" key="9">
    <source>
        <dbReference type="Proteomes" id="UP001195483"/>
    </source>
</evidence>
<feature type="binding site" evidence="5">
    <location>
        <begin position="296"/>
        <end position="298"/>
    </location>
    <ligand>
        <name>NAD(+)</name>
        <dbReference type="ChEBI" id="CHEBI:57540"/>
    </ligand>
</feature>
<reference evidence="8" key="1">
    <citation type="journal article" date="2021" name="Genome Biol. Evol.">
        <title>A High-Quality Reference Genome for a Parasitic Bivalve with Doubly Uniparental Inheritance (Bivalvia: Unionida).</title>
        <authorList>
            <person name="Smith C.H."/>
        </authorList>
    </citation>
    <scope>NUCLEOTIDE SEQUENCE</scope>
    <source>
        <strain evidence="8">CHS0354</strain>
    </source>
</reference>
<evidence type="ECO:0000259" key="7">
    <source>
        <dbReference type="PROSITE" id="PS50305"/>
    </source>
</evidence>
<dbReference type="InterPro" id="IPR026587">
    <property type="entry name" value="Sirtuin_class_II"/>
</dbReference>
<dbReference type="InterPro" id="IPR026591">
    <property type="entry name" value="Sirtuin_cat_small_dom_sf"/>
</dbReference>
<dbReference type="AlphaFoldDB" id="A0AAE0W6H5"/>
<dbReference type="Proteomes" id="UP001195483">
    <property type="component" value="Unassembled WGS sequence"/>
</dbReference>
<keyword evidence="4 5" id="KW-0520">NAD</keyword>
<dbReference type="GO" id="GO:0017136">
    <property type="term" value="F:histone deacetylase activity, NAD-dependent"/>
    <property type="evidence" value="ECO:0007669"/>
    <property type="project" value="TreeGrafter"/>
</dbReference>
<keyword evidence="2 5" id="KW-0479">Metal-binding</keyword>
<dbReference type="InterPro" id="IPR029035">
    <property type="entry name" value="DHS-like_NAD/FAD-binding_dom"/>
</dbReference>
<organism evidence="8 9">
    <name type="scientific">Potamilus streckersoni</name>
    <dbReference type="NCBI Taxonomy" id="2493646"/>
    <lineage>
        <taxon>Eukaryota</taxon>
        <taxon>Metazoa</taxon>
        <taxon>Spiralia</taxon>
        <taxon>Lophotrochozoa</taxon>
        <taxon>Mollusca</taxon>
        <taxon>Bivalvia</taxon>
        <taxon>Autobranchia</taxon>
        <taxon>Heteroconchia</taxon>
        <taxon>Palaeoheterodonta</taxon>
        <taxon>Unionida</taxon>
        <taxon>Unionoidea</taxon>
        <taxon>Unionidae</taxon>
        <taxon>Ambleminae</taxon>
        <taxon>Lampsilini</taxon>
        <taxon>Potamilus</taxon>
    </lineage>
</organism>
<dbReference type="Pfam" id="PF02146">
    <property type="entry name" value="SIR2"/>
    <property type="match status" value="1"/>
</dbReference>
<sequence length="350" mass="40038">MMNFAIQCIHTFTFPHQILSYCRPLTLNNRNYLKGLYVLLPKQLRHYCTSESVQTFTVSSWQKSTPCFVPSHRTVTDSDIKLLETFVARSERLFVLTGAGISTESGIPDYRSEGVGLYAKSKNRPVQYQDFLKSAALRQRYWARNSVGWPRFSSFEPNDTHKTFSRWEYFKKIHWLVTQNVDALHYKAGSQKVTELHGSAHRVVCLDCKFQMKRTELQEMIQEQNPNWQQRSEEIAPDGDVQLSEEQIQGFKVPCCPNCGGVLKPEIVFFGDNVARDVVDFVYSKLHECDAMLIAGSSLQVFSGYRIAHAAKEIKIPLAIVNIGPTRADKIVDFRIDTKCGDILPRIKLS</sequence>